<dbReference type="Proteomes" id="UP001630127">
    <property type="component" value="Unassembled WGS sequence"/>
</dbReference>
<protein>
    <submittedName>
        <fullName evidence="1">Uncharacterized protein</fullName>
    </submittedName>
</protein>
<comment type="caution">
    <text evidence="1">The sequence shown here is derived from an EMBL/GenBank/DDBJ whole genome shotgun (WGS) entry which is preliminary data.</text>
</comment>
<gene>
    <name evidence="1" type="ORF">ACH5RR_032210</name>
</gene>
<reference evidence="1 2" key="1">
    <citation type="submission" date="2024-11" db="EMBL/GenBank/DDBJ databases">
        <title>A near-complete genome assembly of Cinchona calisaya.</title>
        <authorList>
            <person name="Lian D.C."/>
            <person name="Zhao X.W."/>
            <person name="Wei L."/>
        </authorList>
    </citation>
    <scope>NUCLEOTIDE SEQUENCE [LARGE SCALE GENOMIC DNA]</scope>
    <source>
        <tissue evidence="1">Nenye</tissue>
    </source>
</reference>
<sequence>MFSSPSNHANIPASDIAIQEIGFSKSSTSIMKDIAPGELVFVNIQHQVDSFQKFSEKMDKCLGSEVSSPVSTKKSKGRGKQRRYTLTRTMLTRQAFRSIAYLLLQSS</sequence>
<dbReference type="EMBL" id="JBJUIK010000013">
    <property type="protein sequence ID" value="KAL3506828.1"/>
    <property type="molecule type" value="Genomic_DNA"/>
</dbReference>
<accession>A0ABD2YIJ3</accession>
<keyword evidence="2" id="KW-1185">Reference proteome</keyword>
<proteinExistence type="predicted"/>
<organism evidence="1 2">
    <name type="scientific">Cinchona calisaya</name>
    <dbReference type="NCBI Taxonomy" id="153742"/>
    <lineage>
        <taxon>Eukaryota</taxon>
        <taxon>Viridiplantae</taxon>
        <taxon>Streptophyta</taxon>
        <taxon>Embryophyta</taxon>
        <taxon>Tracheophyta</taxon>
        <taxon>Spermatophyta</taxon>
        <taxon>Magnoliopsida</taxon>
        <taxon>eudicotyledons</taxon>
        <taxon>Gunneridae</taxon>
        <taxon>Pentapetalae</taxon>
        <taxon>asterids</taxon>
        <taxon>lamiids</taxon>
        <taxon>Gentianales</taxon>
        <taxon>Rubiaceae</taxon>
        <taxon>Cinchonoideae</taxon>
        <taxon>Cinchoneae</taxon>
        <taxon>Cinchona</taxon>
    </lineage>
</organism>
<name>A0ABD2YIJ3_9GENT</name>
<evidence type="ECO:0000313" key="2">
    <source>
        <dbReference type="Proteomes" id="UP001630127"/>
    </source>
</evidence>
<dbReference type="AlphaFoldDB" id="A0ABD2YIJ3"/>
<evidence type="ECO:0000313" key="1">
    <source>
        <dbReference type="EMBL" id="KAL3506828.1"/>
    </source>
</evidence>